<evidence type="ECO:0000313" key="1">
    <source>
        <dbReference type="EMBL" id="RWX45801.1"/>
    </source>
</evidence>
<reference evidence="1 2" key="1">
    <citation type="submission" date="2017-01" db="EMBL/GenBank/DDBJ databases">
        <title>The cable genome- insights into the physiology and evolution of filamentous bacteria capable of sulfide oxidation via long distance electron transfer.</title>
        <authorList>
            <person name="Schreiber L."/>
            <person name="Bjerg J.T."/>
            <person name="Boggild A."/>
            <person name="Van De Vossenberg J."/>
            <person name="Meysman F."/>
            <person name="Nielsen L.P."/>
            <person name="Schramm A."/>
            <person name="Kjeldsen K.U."/>
        </authorList>
    </citation>
    <scope>NUCLEOTIDE SEQUENCE [LARGE SCALE GENOMIC DNA]</scope>
    <source>
        <strain evidence="1">MCF</strain>
    </source>
</reference>
<dbReference type="EMBL" id="MTKO01000072">
    <property type="protein sequence ID" value="RWX45801.1"/>
    <property type="molecule type" value="Genomic_DNA"/>
</dbReference>
<keyword evidence="2" id="KW-1185">Reference proteome</keyword>
<evidence type="ECO:0008006" key="3">
    <source>
        <dbReference type="Google" id="ProtNLM"/>
    </source>
</evidence>
<organism evidence="1 2">
    <name type="scientific">Candidatus Electrothrix aarhusensis</name>
    <dbReference type="NCBI Taxonomy" id="1859131"/>
    <lineage>
        <taxon>Bacteria</taxon>
        <taxon>Pseudomonadati</taxon>
        <taxon>Thermodesulfobacteriota</taxon>
        <taxon>Desulfobulbia</taxon>
        <taxon>Desulfobulbales</taxon>
        <taxon>Desulfobulbaceae</taxon>
        <taxon>Candidatus Electrothrix</taxon>
    </lineage>
</organism>
<gene>
    <name evidence="1" type="ORF">H206_00623</name>
</gene>
<comment type="caution">
    <text evidence="1">The sequence shown here is derived from an EMBL/GenBank/DDBJ whole genome shotgun (WGS) entry which is preliminary data.</text>
</comment>
<sequence>MAGKRDDFTEKTKRILGYRAGNRCSNPHCRVPTHGPSNEGPDKINNIGNAAHITAAAPGPGARRYNRALKPEQRRSITNGIWLCTSCATLIDNDDKTYTVALLNEWKKKAEDQAKREQGKKLPGEHDAINTLVAAASGQTAVFLPNLMSNASKATSGYLEGLDQRFIVETSFHKGITHHIIHPKDPVDVKFKIKSDFSREFGSKYKALVEQGKKLVIDSSAVELRGSALLEKIAEDCEGTFELHSLLKKDAVIRTWLVSPDEKSKVNFYDLPGSAVAGTKSMTATSRALGGLLSMGISFSVDNFLTPIGG</sequence>
<name>A0A3S3SM59_9BACT</name>
<dbReference type="AlphaFoldDB" id="A0A3S3SM59"/>
<evidence type="ECO:0000313" key="2">
    <source>
        <dbReference type="Proteomes" id="UP000287853"/>
    </source>
</evidence>
<accession>A0A3S3SM59</accession>
<proteinExistence type="predicted"/>
<protein>
    <recommendedName>
        <fullName evidence="3">HNH endonuclease</fullName>
    </recommendedName>
</protein>
<dbReference type="Proteomes" id="UP000287853">
    <property type="component" value="Unassembled WGS sequence"/>
</dbReference>